<dbReference type="AlphaFoldDB" id="A0AA37IBY8"/>
<accession>A0AA37IBY8</accession>
<reference evidence="1" key="1">
    <citation type="submission" date="2022-09" db="EMBL/GenBank/DDBJ databases">
        <title>Isolation and characterization of 3-chlorobenzoate degrading bacteria from soils in Shizuoka.</title>
        <authorList>
            <person name="Ifat A."/>
            <person name="Ogawa N."/>
            <person name="Kimbara K."/>
            <person name="Moriuchi R."/>
            <person name="Dohra H."/>
            <person name="Shintani M."/>
        </authorList>
    </citation>
    <scope>NUCLEOTIDE SEQUENCE</scope>
    <source>
        <strain evidence="1">19CS4-2</strain>
    </source>
</reference>
<dbReference type="RefSeq" id="WP_238213142.1">
    <property type="nucleotide sequence ID" value="NZ_BPUS01000006.1"/>
</dbReference>
<name>A0AA37IBY8_9BURK</name>
<dbReference type="EMBL" id="BPUS01000006">
    <property type="protein sequence ID" value="GJH26543.1"/>
    <property type="molecule type" value="Genomic_DNA"/>
</dbReference>
<sequence length="143" mass="15240">MGASRPNRRSALLDRMGQSQCGGLKAKERAARVAIERVRDCASDYLRALAAWMRGGGPLPTAERFLGPLNDTSAAIRSDIAAAISGIDADLRQLQSLSRPSFALEQVGGTLESIAGHFADRVSRLEDDGTAPALLISHPRQTT</sequence>
<organism evidence="1 2">
    <name type="scientific">Caballeronia novacaledonica</name>
    <dbReference type="NCBI Taxonomy" id="1544861"/>
    <lineage>
        <taxon>Bacteria</taxon>
        <taxon>Pseudomonadati</taxon>
        <taxon>Pseudomonadota</taxon>
        <taxon>Betaproteobacteria</taxon>
        <taxon>Burkholderiales</taxon>
        <taxon>Burkholderiaceae</taxon>
        <taxon>Caballeronia</taxon>
    </lineage>
</organism>
<proteinExistence type="predicted"/>
<dbReference type="Proteomes" id="UP001055111">
    <property type="component" value="Unassembled WGS sequence"/>
</dbReference>
<evidence type="ECO:0000313" key="1">
    <source>
        <dbReference type="EMBL" id="GJH26543.1"/>
    </source>
</evidence>
<gene>
    <name evidence="1" type="ORF">CBA19CS42_18525</name>
</gene>
<evidence type="ECO:0000313" key="2">
    <source>
        <dbReference type="Proteomes" id="UP001055111"/>
    </source>
</evidence>
<protein>
    <submittedName>
        <fullName evidence="1">Uncharacterized protein</fullName>
    </submittedName>
</protein>
<comment type="caution">
    <text evidence="1">The sequence shown here is derived from an EMBL/GenBank/DDBJ whole genome shotgun (WGS) entry which is preliminary data.</text>
</comment>